<sequence>MMRYDLPEHGWRKSSYSPDNGGNCVERQLTADGEVAVGDSKCRALGAHAFAPAAWQKFVTAVAHGEL</sequence>
<dbReference type="GeneID" id="96794796"/>
<gene>
    <name evidence="2" type="ORF">AB852_32650</name>
</gene>
<evidence type="ECO:0000313" key="3">
    <source>
        <dbReference type="Proteomes" id="UP000186455"/>
    </source>
</evidence>
<accession>A0A1Q4V0C4</accession>
<dbReference type="EMBL" id="LFBV01000010">
    <property type="protein sequence ID" value="OKH91189.1"/>
    <property type="molecule type" value="Genomic_DNA"/>
</dbReference>
<name>A0A1Q4V0C4_9ACTN</name>
<dbReference type="AlphaFoldDB" id="A0A1Q4V0C4"/>
<comment type="caution">
    <text evidence="2">The sequence shown here is derived from an EMBL/GenBank/DDBJ whole genome shotgun (WGS) entry which is preliminary data.</text>
</comment>
<evidence type="ECO:0000259" key="1">
    <source>
        <dbReference type="Pfam" id="PF04149"/>
    </source>
</evidence>
<organism evidence="2 3">
    <name type="scientific">Streptomyces uncialis</name>
    <dbReference type="NCBI Taxonomy" id="1048205"/>
    <lineage>
        <taxon>Bacteria</taxon>
        <taxon>Bacillati</taxon>
        <taxon>Actinomycetota</taxon>
        <taxon>Actinomycetes</taxon>
        <taxon>Kitasatosporales</taxon>
        <taxon>Streptomycetaceae</taxon>
        <taxon>Streptomyces</taxon>
    </lineage>
</organism>
<protein>
    <recommendedName>
        <fullName evidence="1">DUF397 domain-containing protein</fullName>
    </recommendedName>
</protein>
<dbReference type="RefSeq" id="WP_073793869.1">
    <property type="nucleotide sequence ID" value="NZ_CP109583.1"/>
</dbReference>
<proteinExistence type="predicted"/>
<reference evidence="2 3" key="1">
    <citation type="submission" date="2015-06" db="EMBL/GenBank/DDBJ databases">
        <title>Cloning and characterization of the uncialamcin biosynthetic gene cluster.</title>
        <authorList>
            <person name="Yan X."/>
            <person name="Huang T."/>
            <person name="Ge H."/>
            <person name="Shen B."/>
        </authorList>
    </citation>
    <scope>NUCLEOTIDE SEQUENCE [LARGE SCALE GENOMIC DNA]</scope>
    <source>
        <strain evidence="2 3">DCA2648</strain>
    </source>
</reference>
<keyword evidence="3" id="KW-1185">Reference proteome</keyword>
<feature type="domain" description="DUF397" evidence="1">
    <location>
        <begin position="10"/>
        <end position="62"/>
    </location>
</feature>
<dbReference type="STRING" id="1048205.AB852_32650"/>
<evidence type="ECO:0000313" key="2">
    <source>
        <dbReference type="EMBL" id="OKH91189.1"/>
    </source>
</evidence>
<dbReference type="InterPro" id="IPR007278">
    <property type="entry name" value="DUF397"/>
</dbReference>
<dbReference type="Pfam" id="PF04149">
    <property type="entry name" value="DUF397"/>
    <property type="match status" value="1"/>
</dbReference>
<dbReference type="Proteomes" id="UP000186455">
    <property type="component" value="Unassembled WGS sequence"/>
</dbReference>